<protein>
    <submittedName>
        <fullName evidence="1">Uncharacterized protein</fullName>
    </submittedName>
</protein>
<name>A0A1X1XAT3_9MYCO</name>
<evidence type="ECO:0000313" key="1">
    <source>
        <dbReference type="EMBL" id="ORV95833.1"/>
    </source>
</evidence>
<accession>A0A1X1XAT3</accession>
<dbReference type="EMBL" id="LQPE01000179">
    <property type="protein sequence ID" value="ORV95833.1"/>
    <property type="molecule type" value="Genomic_DNA"/>
</dbReference>
<sequence>MLMSIKAADLQVGDIVRITAGVAGRVNKILDTTYKTITYHFTYTQCDAYPSLVGKSRSNRHLLRTELEVDRLT</sequence>
<dbReference type="AlphaFoldDB" id="A0A1X1XAT3"/>
<organism evidence="1 2">
    <name type="scientific">Mycobacterium kyorinense</name>
    <dbReference type="NCBI Taxonomy" id="487514"/>
    <lineage>
        <taxon>Bacteria</taxon>
        <taxon>Bacillati</taxon>
        <taxon>Actinomycetota</taxon>
        <taxon>Actinomycetes</taxon>
        <taxon>Mycobacteriales</taxon>
        <taxon>Mycobacteriaceae</taxon>
        <taxon>Mycobacterium</taxon>
    </lineage>
</organism>
<comment type="caution">
    <text evidence="1">The sequence shown here is derived from an EMBL/GenBank/DDBJ whole genome shotgun (WGS) entry which is preliminary data.</text>
</comment>
<evidence type="ECO:0000313" key="2">
    <source>
        <dbReference type="Proteomes" id="UP000193487"/>
    </source>
</evidence>
<keyword evidence="2" id="KW-1185">Reference proteome</keyword>
<proteinExistence type="predicted"/>
<gene>
    <name evidence="1" type="ORF">AWC14_17570</name>
</gene>
<reference evidence="1 2" key="1">
    <citation type="submission" date="2016-01" db="EMBL/GenBank/DDBJ databases">
        <title>The new phylogeny of the genus Mycobacterium.</title>
        <authorList>
            <person name="Tarcisio F."/>
            <person name="Conor M."/>
            <person name="Antonella G."/>
            <person name="Elisabetta G."/>
            <person name="Giulia F.S."/>
            <person name="Sara T."/>
            <person name="Anna F."/>
            <person name="Clotilde B."/>
            <person name="Roberto B."/>
            <person name="Veronica D.S."/>
            <person name="Fabio R."/>
            <person name="Monica P."/>
            <person name="Olivier J."/>
            <person name="Enrico T."/>
            <person name="Nicola S."/>
        </authorList>
    </citation>
    <scope>NUCLEOTIDE SEQUENCE [LARGE SCALE GENOMIC DNA]</scope>
    <source>
        <strain evidence="1 2">DSM 45166</strain>
    </source>
</reference>
<dbReference type="Proteomes" id="UP000193487">
    <property type="component" value="Unassembled WGS sequence"/>
</dbReference>